<evidence type="ECO:0000256" key="7">
    <source>
        <dbReference type="ARBA" id="ARBA00023010"/>
    </source>
</evidence>
<proteinExistence type="inferred from homology"/>
<keyword evidence="3 9" id="KW-1003">Cell membrane</keyword>
<evidence type="ECO:0000256" key="9">
    <source>
        <dbReference type="HAMAP-Rule" id="MF_00236"/>
    </source>
</evidence>
<dbReference type="AlphaFoldDB" id="A0A9D2J588"/>
<reference evidence="11" key="2">
    <citation type="submission" date="2021-04" db="EMBL/GenBank/DDBJ databases">
        <authorList>
            <person name="Gilroy R."/>
        </authorList>
    </citation>
    <scope>NUCLEOTIDE SEQUENCE</scope>
    <source>
        <strain evidence="11">ChiGjej4B4-7305</strain>
    </source>
</reference>
<protein>
    <recommendedName>
        <fullName evidence="9">Sec-independent protein translocase protein TatA</fullName>
    </recommendedName>
</protein>
<dbReference type="GO" id="GO:0033281">
    <property type="term" value="C:TAT protein transport complex"/>
    <property type="evidence" value="ECO:0007669"/>
    <property type="project" value="UniProtKB-UniRule"/>
</dbReference>
<dbReference type="PANTHER" id="PTHR42982">
    <property type="entry name" value="SEC-INDEPENDENT PROTEIN TRANSLOCASE PROTEIN TATA"/>
    <property type="match status" value="1"/>
</dbReference>
<comment type="subcellular location">
    <subcellularLocation>
        <location evidence="1 9">Cell membrane</location>
        <topology evidence="1 9">Single-pass membrane protein</topology>
    </subcellularLocation>
</comment>
<evidence type="ECO:0000256" key="1">
    <source>
        <dbReference type="ARBA" id="ARBA00004162"/>
    </source>
</evidence>
<dbReference type="Pfam" id="PF02416">
    <property type="entry name" value="TatA_B_E"/>
    <property type="match status" value="1"/>
</dbReference>
<comment type="caution">
    <text evidence="11">The sequence shown here is derived from an EMBL/GenBank/DDBJ whole genome shotgun (WGS) entry which is preliminary data.</text>
</comment>
<name>A0A9D2J588_9MICO</name>
<dbReference type="Proteomes" id="UP000824037">
    <property type="component" value="Unassembled WGS sequence"/>
</dbReference>
<dbReference type="HAMAP" id="MF_00236">
    <property type="entry name" value="TatA_E"/>
    <property type="match status" value="1"/>
</dbReference>
<dbReference type="Gene3D" id="1.20.5.3310">
    <property type="match status" value="1"/>
</dbReference>
<reference evidence="11" key="1">
    <citation type="journal article" date="2021" name="PeerJ">
        <title>Extensive microbial diversity within the chicken gut microbiome revealed by metagenomics and culture.</title>
        <authorList>
            <person name="Gilroy R."/>
            <person name="Ravi A."/>
            <person name="Getino M."/>
            <person name="Pursley I."/>
            <person name="Horton D.L."/>
            <person name="Alikhan N.F."/>
            <person name="Baker D."/>
            <person name="Gharbi K."/>
            <person name="Hall N."/>
            <person name="Watson M."/>
            <person name="Adriaenssens E.M."/>
            <person name="Foster-Nyarko E."/>
            <person name="Jarju S."/>
            <person name="Secka A."/>
            <person name="Antonio M."/>
            <person name="Oren A."/>
            <person name="Chaudhuri R.R."/>
            <person name="La Ragione R."/>
            <person name="Hildebrand F."/>
            <person name="Pallen M.J."/>
        </authorList>
    </citation>
    <scope>NUCLEOTIDE SEQUENCE</scope>
    <source>
        <strain evidence="11">ChiGjej4B4-7305</strain>
    </source>
</reference>
<keyword evidence="8 9" id="KW-0472">Membrane</keyword>
<dbReference type="InterPro" id="IPR006312">
    <property type="entry name" value="TatA/E"/>
</dbReference>
<evidence type="ECO:0000256" key="10">
    <source>
        <dbReference type="SAM" id="MobiDB-lite"/>
    </source>
</evidence>
<keyword evidence="7 9" id="KW-0811">Translocation</keyword>
<evidence type="ECO:0000256" key="3">
    <source>
        <dbReference type="ARBA" id="ARBA00022475"/>
    </source>
</evidence>
<evidence type="ECO:0000313" key="11">
    <source>
        <dbReference type="EMBL" id="HIZ36652.1"/>
    </source>
</evidence>
<evidence type="ECO:0000256" key="6">
    <source>
        <dbReference type="ARBA" id="ARBA00022989"/>
    </source>
</evidence>
<dbReference type="NCBIfam" id="TIGR01411">
    <property type="entry name" value="tatAE"/>
    <property type="match status" value="1"/>
</dbReference>
<evidence type="ECO:0000256" key="8">
    <source>
        <dbReference type="ARBA" id="ARBA00023136"/>
    </source>
</evidence>
<comment type="similarity">
    <text evidence="9">Belongs to the TatA/E family.</text>
</comment>
<dbReference type="PANTHER" id="PTHR42982:SF8">
    <property type="entry name" value="SEC-INDEPENDENT PROTEIN TRANSLOCASE PROTEIN TATA"/>
    <property type="match status" value="1"/>
</dbReference>
<evidence type="ECO:0000256" key="4">
    <source>
        <dbReference type="ARBA" id="ARBA00022692"/>
    </source>
</evidence>
<dbReference type="GO" id="GO:0008320">
    <property type="term" value="F:protein transmembrane transporter activity"/>
    <property type="evidence" value="ECO:0007669"/>
    <property type="project" value="UniProtKB-UniRule"/>
</dbReference>
<feature type="region of interest" description="Disordered" evidence="10">
    <location>
        <begin position="46"/>
        <end position="97"/>
    </location>
</feature>
<dbReference type="InterPro" id="IPR003369">
    <property type="entry name" value="TatA/B/E"/>
</dbReference>
<accession>A0A9D2J588</accession>
<comment type="function">
    <text evidence="9">Part of the twin-arginine translocation (Tat) system that transports large folded proteins containing a characteristic twin-arginine motif in their signal peptide across membranes. TatA could form the protein-conducting channel of the Tat system.</text>
</comment>
<dbReference type="EMBL" id="DXBY01000220">
    <property type="protein sequence ID" value="HIZ36652.1"/>
    <property type="molecule type" value="Genomic_DNA"/>
</dbReference>
<evidence type="ECO:0000313" key="12">
    <source>
        <dbReference type="Proteomes" id="UP000824037"/>
    </source>
</evidence>
<organism evidence="11 12">
    <name type="scientific">Candidatus Ruania gallistercoris</name>
    <dbReference type="NCBI Taxonomy" id="2838746"/>
    <lineage>
        <taxon>Bacteria</taxon>
        <taxon>Bacillati</taxon>
        <taxon>Actinomycetota</taxon>
        <taxon>Actinomycetes</taxon>
        <taxon>Micrococcales</taxon>
        <taxon>Ruaniaceae</taxon>
        <taxon>Ruania</taxon>
    </lineage>
</organism>
<evidence type="ECO:0000256" key="2">
    <source>
        <dbReference type="ARBA" id="ARBA00022448"/>
    </source>
</evidence>
<sequence length="97" mass="10495">MLKNPVFWIVIVGLVLLLFGASRLPDIAGNVGKSLKVFKKEIKELQDDTDMSDAKTVLQEDQTGSTTPSGTTNQPPSDQQTPQATTSEQRSNDSSTT</sequence>
<evidence type="ECO:0000256" key="5">
    <source>
        <dbReference type="ARBA" id="ARBA00022927"/>
    </source>
</evidence>
<gene>
    <name evidence="9 11" type="primary">tatA</name>
    <name evidence="11" type="ORF">H9815_12810</name>
</gene>
<dbReference type="GO" id="GO:0043953">
    <property type="term" value="P:protein transport by the Tat complex"/>
    <property type="evidence" value="ECO:0007669"/>
    <property type="project" value="UniProtKB-UniRule"/>
</dbReference>
<keyword evidence="2 9" id="KW-0813">Transport</keyword>
<keyword evidence="4 9" id="KW-0812">Transmembrane</keyword>
<feature type="compositionally biased region" description="Polar residues" evidence="10">
    <location>
        <begin position="59"/>
        <end position="97"/>
    </location>
</feature>
<comment type="subunit">
    <text evidence="9">The Tat system comprises two distinct complexes: a TatABC complex, containing multiple copies of TatA, TatB and TatC subunits, and a separate TatA complex, containing only TatA subunits. Substrates initially bind to the TatABC complex, which probably triggers association of the separate TatA complex to form the active translocon.</text>
</comment>
<keyword evidence="6 9" id="KW-1133">Transmembrane helix</keyword>
<keyword evidence="5 9" id="KW-0653">Protein transport</keyword>